<name>F0QTR7_VULM7</name>
<reference evidence="1 2" key="1">
    <citation type="journal article" date="2011" name="J. Bacteriol.">
        <title>Complete genome sequence of 'Vulcanisaeta moutnovskia' strain 768-28, a novel member of the hyperthermophilic crenarchaeal genus vulcanisaeta.</title>
        <authorList>
            <person name="Gumerov V.M."/>
            <person name="Mardanov A.V."/>
            <person name="Beletsky A.V."/>
            <person name="Prokofeva M.I."/>
            <person name="Bonch-Osmolovskaya E.A."/>
            <person name="Ravin N.V."/>
            <person name="Skryabin K.G."/>
        </authorList>
    </citation>
    <scope>NUCLEOTIDE SEQUENCE [LARGE SCALE GENOMIC DNA]</scope>
    <source>
        <strain evidence="1 2">768-28</strain>
    </source>
</reference>
<dbReference type="Proteomes" id="UP000007485">
    <property type="component" value="Chromosome"/>
</dbReference>
<protein>
    <submittedName>
        <fullName evidence="1">Uncharacterized protein</fullName>
    </submittedName>
</protein>
<dbReference type="eggNOG" id="arCOG08358">
    <property type="taxonomic scope" value="Archaea"/>
</dbReference>
<organism evidence="1 2">
    <name type="scientific">Vulcanisaeta moutnovskia (strain 768-28)</name>
    <dbReference type="NCBI Taxonomy" id="985053"/>
    <lineage>
        <taxon>Archaea</taxon>
        <taxon>Thermoproteota</taxon>
        <taxon>Thermoprotei</taxon>
        <taxon>Thermoproteales</taxon>
        <taxon>Thermoproteaceae</taxon>
        <taxon>Vulcanisaeta</taxon>
    </lineage>
</organism>
<sequence>MYTTLRRLLIIAILIMAITAIITLAASSASQFTTQLRPFKVIKTPYSIIEYFNYSSVSEPQLIIRAYFQNKPINITVSLFAITQRYIIPIGYYRGFGLVSIALDNSSVINASEAWFSHYGDAVWPSLLAIVTYINNDEVYNAFIAIPYPPSYITWNKPLTIVSIVNMSSIKPIVIRGKGSMPSSALYNSIKDPVNTPQVNTSPGSGGGNYGYTYVGSCEISDTYAPEPGSGWVLEDCQEYQGPLVQFFIGWSENALSNSGIELFSFWDVYGGVPSGNGFYGTVNETNPSTGYSFINLVGPLITFNQNMNIELANGWSFVEVQPDLSLSEGTYQESTQNGGLIYQVNGPGFVYLYFDSYVAFVSWYQPSTGIWANGTYVLGLASDSYPGSGNTLYLLPGIDMGNGPVSGMFNGYFSTGYSISQLITDGSWFSSSNGVSTQCNIEYSGVTSNEIAYFFDNVISSYGPTPAGIAYAVGSVLASIFISFISPPAGVALSTVFSIVDTAVGFMIPTTAQQVQFYENANVAIEFNPNNYNFYTTFLGVEAYNPSTGNTYYWPMGMIINYTSYYLQPEYGYQCNS</sequence>
<dbReference type="AlphaFoldDB" id="F0QTR7"/>
<accession>F0QTR7</accession>
<evidence type="ECO:0000313" key="2">
    <source>
        <dbReference type="Proteomes" id="UP000007485"/>
    </source>
</evidence>
<gene>
    <name evidence="1" type="ordered locus">VMUT_0320</name>
</gene>
<dbReference type="EMBL" id="CP002529">
    <property type="protein sequence ID" value="ADY00533.1"/>
    <property type="molecule type" value="Genomic_DNA"/>
</dbReference>
<evidence type="ECO:0000313" key="1">
    <source>
        <dbReference type="EMBL" id="ADY00533.1"/>
    </source>
</evidence>
<dbReference type="HOGENOM" id="CLU_481151_0_0_2"/>
<proteinExistence type="predicted"/>
<dbReference type="KEGG" id="vmo:VMUT_0320"/>
<keyword evidence="2" id="KW-1185">Reference proteome</keyword>